<dbReference type="EMBL" id="LJQU01000223">
    <property type="protein sequence ID" value="KPX96059.1"/>
    <property type="molecule type" value="Genomic_DNA"/>
</dbReference>
<protein>
    <submittedName>
        <fullName evidence="1">Uncharacterized protein</fullName>
    </submittedName>
</protein>
<evidence type="ECO:0000313" key="2">
    <source>
        <dbReference type="Proteomes" id="UP000050420"/>
    </source>
</evidence>
<dbReference type="Proteomes" id="UP000050420">
    <property type="component" value="Unassembled WGS sequence"/>
</dbReference>
<comment type="caution">
    <text evidence="1">The sequence shown here is derived from an EMBL/GenBank/DDBJ whole genome shotgun (WGS) entry which is preliminary data.</text>
</comment>
<dbReference type="PATRIC" id="fig|34065.5.peg.3547"/>
<accession>A0A0P9VAJ8</accession>
<evidence type="ECO:0000313" key="1">
    <source>
        <dbReference type="EMBL" id="KPX96059.1"/>
    </source>
</evidence>
<proteinExistence type="predicted"/>
<gene>
    <name evidence="1" type="ORF">ALO63_02484</name>
</gene>
<reference evidence="1 2" key="1">
    <citation type="submission" date="2015-09" db="EMBL/GenBank/DDBJ databases">
        <title>Genome announcement of multiple Pseudomonas syringae strains.</title>
        <authorList>
            <person name="Thakur S."/>
            <person name="Wang P.W."/>
            <person name="Gong Y."/>
            <person name="Weir B.S."/>
            <person name="Guttman D.S."/>
        </authorList>
    </citation>
    <scope>NUCLEOTIDE SEQUENCE [LARGE SCALE GENOMIC DNA]</scope>
    <source>
        <strain evidence="1 2">ICMP4331</strain>
    </source>
</reference>
<name>A0A0P9VAJ8_PSEA0</name>
<organism evidence="1 2">
    <name type="scientific">Pseudomonas amygdali pv. mori</name>
    <dbReference type="NCBI Taxonomy" id="34065"/>
    <lineage>
        <taxon>Bacteria</taxon>
        <taxon>Pseudomonadati</taxon>
        <taxon>Pseudomonadota</taxon>
        <taxon>Gammaproteobacteria</taxon>
        <taxon>Pseudomonadales</taxon>
        <taxon>Pseudomonadaceae</taxon>
        <taxon>Pseudomonas</taxon>
        <taxon>Pseudomonas amygdali</taxon>
    </lineage>
</organism>
<dbReference type="AlphaFoldDB" id="A0A0P9VAJ8"/>
<sequence length="88" mass="10123">MTDVFMVEVKRVRELTEDRIVNQHLADGWVLLLVRSGQDMGQNPETGQWELSPCTSYTLAWRSTQAPKTLDQYSAERESALSSYTDWV</sequence>